<evidence type="ECO:0000256" key="9">
    <source>
        <dbReference type="HAMAP-Rule" id="MF_00131"/>
    </source>
</evidence>
<dbReference type="EC" id="4.2.1.20" evidence="9"/>
<dbReference type="InterPro" id="IPR002028">
    <property type="entry name" value="Trp_synthase_suA"/>
</dbReference>
<reference evidence="11" key="1">
    <citation type="submission" date="2020-07" db="EMBL/GenBank/DDBJ databases">
        <title>Huge and variable diversity of episymbiotic CPR bacteria and DPANN archaea in groundwater ecosystems.</title>
        <authorList>
            <person name="He C.Y."/>
            <person name="Keren R."/>
            <person name="Whittaker M."/>
            <person name="Farag I.F."/>
            <person name="Doudna J."/>
            <person name="Cate J.H.D."/>
            <person name="Banfield J.F."/>
        </authorList>
    </citation>
    <scope>NUCLEOTIDE SEQUENCE</scope>
    <source>
        <strain evidence="11">NC_groundwater_763_Ag_S-0.2um_68_21</strain>
    </source>
</reference>
<evidence type="ECO:0000256" key="5">
    <source>
        <dbReference type="ARBA" id="ARBA00022822"/>
    </source>
</evidence>
<comment type="subunit">
    <text evidence="3 9">Tetramer of two alpha and two beta chains.</text>
</comment>
<accession>A0A932HVF2</accession>
<dbReference type="InterPro" id="IPR011060">
    <property type="entry name" value="RibuloseP-bd_barrel"/>
</dbReference>
<dbReference type="HAMAP" id="MF_00131">
    <property type="entry name" value="Trp_synth_alpha"/>
    <property type="match status" value="1"/>
</dbReference>
<dbReference type="EMBL" id="JACPUR010000003">
    <property type="protein sequence ID" value="MBI3126405.1"/>
    <property type="molecule type" value="Genomic_DNA"/>
</dbReference>
<dbReference type="GO" id="GO:0005829">
    <property type="term" value="C:cytosol"/>
    <property type="evidence" value="ECO:0007669"/>
    <property type="project" value="TreeGrafter"/>
</dbReference>
<dbReference type="AlphaFoldDB" id="A0A932HVF2"/>
<evidence type="ECO:0000256" key="8">
    <source>
        <dbReference type="ARBA" id="ARBA00049047"/>
    </source>
</evidence>
<evidence type="ECO:0000256" key="4">
    <source>
        <dbReference type="ARBA" id="ARBA00022605"/>
    </source>
</evidence>
<keyword evidence="5 9" id="KW-0822">Tryptophan biosynthesis</keyword>
<comment type="similarity">
    <text evidence="9 10">Belongs to the TrpA family.</text>
</comment>
<evidence type="ECO:0000256" key="1">
    <source>
        <dbReference type="ARBA" id="ARBA00003365"/>
    </source>
</evidence>
<dbReference type="PANTHER" id="PTHR43406:SF1">
    <property type="entry name" value="TRYPTOPHAN SYNTHASE ALPHA CHAIN, CHLOROPLASTIC"/>
    <property type="match status" value="1"/>
</dbReference>
<name>A0A932HVF2_UNCTE</name>
<keyword evidence="7 9" id="KW-0456">Lyase</keyword>
<evidence type="ECO:0000256" key="7">
    <source>
        <dbReference type="ARBA" id="ARBA00023239"/>
    </source>
</evidence>
<dbReference type="Proteomes" id="UP000782312">
    <property type="component" value="Unassembled WGS sequence"/>
</dbReference>
<dbReference type="PANTHER" id="PTHR43406">
    <property type="entry name" value="TRYPTOPHAN SYNTHASE, ALPHA CHAIN"/>
    <property type="match status" value="1"/>
</dbReference>
<dbReference type="SUPFAM" id="SSF51366">
    <property type="entry name" value="Ribulose-phoshate binding barrel"/>
    <property type="match status" value="1"/>
</dbReference>
<feature type="active site" description="Proton acceptor" evidence="9">
    <location>
        <position position="52"/>
    </location>
</feature>
<comment type="catalytic activity">
    <reaction evidence="8 9">
        <text>(1S,2R)-1-C-(indol-3-yl)glycerol 3-phosphate + L-serine = D-glyceraldehyde 3-phosphate + L-tryptophan + H2O</text>
        <dbReference type="Rhea" id="RHEA:10532"/>
        <dbReference type="ChEBI" id="CHEBI:15377"/>
        <dbReference type="ChEBI" id="CHEBI:33384"/>
        <dbReference type="ChEBI" id="CHEBI:57912"/>
        <dbReference type="ChEBI" id="CHEBI:58866"/>
        <dbReference type="ChEBI" id="CHEBI:59776"/>
        <dbReference type="EC" id="4.2.1.20"/>
    </reaction>
</comment>
<dbReference type="GO" id="GO:0004834">
    <property type="term" value="F:tryptophan synthase activity"/>
    <property type="evidence" value="ECO:0007669"/>
    <property type="project" value="UniProtKB-UniRule"/>
</dbReference>
<comment type="function">
    <text evidence="1 9">The alpha subunit is responsible for the aldol cleavage of indoleglycerol phosphate to indole and glyceraldehyde 3-phosphate.</text>
</comment>
<dbReference type="Pfam" id="PF00290">
    <property type="entry name" value="Trp_syntA"/>
    <property type="match status" value="1"/>
</dbReference>
<dbReference type="InterPro" id="IPR013785">
    <property type="entry name" value="Aldolase_TIM"/>
</dbReference>
<evidence type="ECO:0000256" key="2">
    <source>
        <dbReference type="ARBA" id="ARBA00004733"/>
    </source>
</evidence>
<feature type="active site" description="Proton acceptor" evidence="9">
    <location>
        <position position="63"/>
    </location>
</feature>
<gene>
    <name evidence="9" type="primary">trpA</name>
    <name evidence="11" type="ORF">HYZ11_02230</name>
</gene>
<proteinExistence type="inferred from homology"/>
<dbReference type="CDD" id="cd04724">
    <property type="entry name" value="Tryptophan_synthase_alpha"/>
    <property type="match status" value="1"/>
</dbReference>
<evidence type="ECO:0000313" key="11">
    <source>
        <dbReference type="EMBL" id="MBI3126405.1"/>
    </source>
</evidence>
<evidence type="ECO:0000256" key="3">
    <source>
        <dbReference type="ARBA" id="ARBA00011270"/>
    </source>
</evidence>
<evidence type="ECO:0000313" key="12">
    <source>
        <dbReference type="Proteomes" id="UP000782312"/>
    </source>
</evidence>
<evidence type="ECO:0000256" key="6">
    <source>
        <dbReference type="ARBA" id="ARBA00023141"/>
    </source>
</evidence>
<comment type="caution">
    <text evidence="11">The sequence shown here is derived from an EMBL/GenBank/DDBJ whole genome shotgun (WGS) entry which is preliminary data.</text>
</comment>
<sequence length="282" mass="29582">MQKSSRLAACFERLRAEGRAGLFPFVTAGDPDLAFTRKLLPALARAGADGFELGVPFSDPLADGPTIQRASARALEAGTRLKDVLALVGDARRELPEAPIVLMTYYNPVIAFGEKNFAREAARAGADGVIVPDLPPEEGGPLLEAMRDFPLDAVFMLAPTSGRSRAEIVNRAGSGFIYYVGQMGVTGARDSLDAGLRGALEELRPIKNRPVLVGFGIKTPEQAADVGGYAEGVIVGSALIDAMEKEAGRAAKIEAASRYIGSLRKALEQSAAARPGGAGRSS</sequence>
<comment type="pathway">
    <text evidence="2 9">Amino-acid biosynthesis; L-tryptophan biosynthesis; L-tryptophan from chorismate: step 5/5.</text>
</comment>
<evidence type="ECO:0000256" key="10">
    <source>
        <dbReference type="RuleBase" id="RU003662"/>
    </source>
</evidence>
<dbReference type="NCBIfam" id="TIGR00262">
    <property type="entry name" value="trpA"/>
    <property type="match status" value="1"/>
</dbReference>
<dbReference type="Gene3D" id="3.20.20.70">
    <property type="entry name" value="Aldolase class I"/>
    <property type="match status" value="1"/>
</dbReference>
<keyword evidence="4 9" id="KW-0028">Amino-acid biosynthesis</keyword>
<dbReference type="FunFam" id="3.20.20.70:FF:000037">
    <property type="entry name" value="Tryptophan synthase alpha chain"/>
    <property type="match status" value="1"/>
</dbReference>
<keyword evidence="6 9" id="KW-0057">Aromatic amino acid biosynthesis</keyword>
<organism evidence="11 12">
    <name type="scientific">Tectimicrobiota bacterium</name>
    <dbReference type="NCBI Taxonomy" id="2528274"/>
    <lineage>
        <taxon>Bacteria</taxon>
        <taxon>Pseudomonadati</taxon>
        <taxon>Nitrospinota/Tectimicrobiota group</taxon>
        <taxon>Candidatus Tectimicrobiota</taxon>
    </lineage>
</organism>
<protein>
    <recommendedName>
        <fullName evidence="9">Tryptophan synthase alpha chain</fullName>
        <ecNumber evidence="9">4.2.1.20</ecNumber>
    </recommendedName>
</protein>